<comment type="subcellular location">
    <subcellularLocation>
        <location evidence="1">Membrane</location>
        <topology evidence="1">Multi-pass membrane protein</topology>
    </subcellularLocation>
</comment>
<evidence type="ECO:0000313" key="7">
    <source>
        <dbReference type="EnsemblMetazoa" id="XP_038051589.1"/>
    </source>
</evidence>
<feature type="transmembrane region" description="Helical" evidence="6">
    <location>
        <begin position="212"/>
        <end position="239"/>
    </location>
</feature>
<dbReference type="Pfam" id="PF07690">
    <property type="entry name" value="MFS_1"/>
    <property type="match status" value="1"/>
</dbReference>
<feature type="transmembrane region" description="Helical" evidence="6">
    <location>
        <begin position="172"/>
        <end position="191"/>
    </location>
</feature>
<protein>
    <recommendedName>
        <fullName evidence="9">Major facilitator superfamily (MFS) profile domain-containing protein</fullName>
    </recommendedName>
</protein>
<dbReference type="AlphaFoldDB" id="A0A913ZJS0"/>
<dbReference type="GeneID" id="119724558"/>
<feature type="transmembrane region" description="Helical" evidence="6">
    <location>
        <begin position="314"/>
        <end position="339"/>
    </location>
</feature>
<dbReference type="InterPro" id="IPR050930">
    <property type="entry name" value="MFS_Vesicular_Transporter"/>
</dbReference>
<feature type="transmembrane region" description="Helical" evidence="6">
    <location>
        <begin position="44"/>
        <end position="64"/>
    </location>
</feature>
<dbReference type="OrthoDB" id="446368at2759"/>
<dbReference type="EnsemblMetazoa" id="XM_038195661.1">
    <property type="protein sequence ID" value="XP_038051589.1"/>
    <property type="gene ID" value="LOC119724558"/>
</dbReference>
<evidence type="ECO:0000256" key="5">
    <source>
        <dbReference type="ARBA" id="ARBA00023136"/>
    </source>
</evidence>
<feature type="transmembrane region" description="Helical" evidence="6">
    <location>
        <begin position="386"/>
        <end position="408"/>
    </location>
</feature>
<evidence type="ECO:0000256" key="6">
    <source>
        <dbReference type="SAM" id="Phobius"/>
    </source>
</evidence>
<keyword evidence="3 6" id="KW-0812">Transmembrane</keyword>
<feature type="transmembrane region" description="Helical" evidence="6">
    <location>
        <begin position="284"/>
        <end position="302"/>
    </location>
</feature>
<feature type="transmembrane region" description="Helical" evidence="6">
    <location>
        <begin position="100"/>
        <end position="129"/>
    </location>
</feature>
<evidence type="ECO:0000313" key="8">
    <source>
        <dbReference type="Proteomes" id="UP000887568"/>
    </source>
</evidence>
<dbReference type="InterPro" id="IPR036259">
    <property type="entry name" value="MFS_trans_sf"/>
</dbReference>
<keyword evidence="8" id="KW-1185">Reference proteome</keyword>
<evidence type="ECO:0008006" key="9">
    <source>
        <dbReference type="Google" id="ProtNLM"/>
    </source>
</evidence>
<keyword evidence="2" id="KW-0813">Transport</keyword>
<dbReference type="PANTHER" id="PTHR23506">
    <property type="entry name" value="GH10249P"/>
    <property type="match status" value="1"/>
</dbReference>
<feature type="transmembrane region" description="Helical" evidence="6">
    <location>
        <begin position="12"/>
        <end position="32"/>
    </location>
</feature>
<evidence type="ECO:0000256" key="3">
    <source>
        <dbReference type="ARBA" id="ARBA00022692"/>
    </source>
</evidence>
<accession>A0A913ZJS0</accession>
<organism evidence="7 8">
    <name type="scientific">Patiria miniata</name>
    <name type="common">Bat star</name>
    <name type="synonym">Asterina miniata</name>
    <dbReference type="NCBI Taxonomy" id="46514"/>
    <lineage>
        <taxon>Eukaryota</taxon>
        <taxon>Metazoa</taxon>
        <taxon>Echinodermata</taxon>
        <taxon>Eleutherozoa</taxon>
        <taxon>Asterozoa</taxon>
        <taxon>Asteroidea</taxon>
        <taxon>Valvatacea</taxon>
        <taxon>Valvatida</taxon>
        <taxon>Asterinidae</taxon>
        <taxon>Patiria</taxon>
    </lineage>
</organism>
<sequence>MWENQNQWFQFAVTSALYMSVWLSCSIIAPFFPPEAIRKGANQTAAGLVFGAFSITSFLIGTPLARVVPRVNVKTMFLIGAGLCGCTNMIFGILDKIQDGTIFVTSALLMRVAEAVGSSAALIAAMAMVGGNFPESAPQMLGLLEMFSGLAFVMGPMIGMILYRAGGYELPFFSLGGLCLLLTALNAIVLPTKAFVKPKVDEGLWSLLRIPAVWPVVLALFVSTAAQAVFNVGIAYHTLKEGLLPADNAGIVFFIQGGSYALSTPVFGWILNNAMKYFRITTRVMLILGCVLLAISFLTIGPSPWLPFRTSKTILIVSCVLIGLSMGLVTVPSIIDMVISAQWYGLDDGPVVYGMASGIFLSCFHLGSFVGSTLGGVLIDRYDFDATATIFAVCIFMTAAFVASTFAWEYQCGKGRRDPWKLCQKSPSIDEKDKTKMPLMLQQDQDDSGELFELALYEL</sequence>
<keyword evidence="5 6" id="KW-0472">Membrane</keyword>
<dbReference type="PANTHER" id="PTHR23506:SF26">
    <property type="entry name" value="MFS-TYPE TRANSPORTER SLC18B1"/>
    <property type="match status" value="1"/>
</dbReference>
<feature type="transmembrane region" description="Helical" evidence="6">
    <location>
        <begin position="141"/>
        <end position="166"/>
    </location>
</feature>
<feature type="transmembrane region" description="Helical" evidence="6">
    <location>
        <begin position="351"/>
        <end position="374"/>
    </location>
</feature>
<dbReference type="GO" id="GO:0022857">
    <property type="term" value="F:transmembrane transporter activity"/>
    <property type="evidence" value="ECO:0007669"/>
    <property type="project" value="InterPro"/>
</dbReference>
<feature type="transmembrane region" description="Helical" evidence="6">
    <location>
        <begin position="251"/>
        <end position="272"/>
    </location>
</feature>
<proteinExistence type="predicted"/>
<dbReference type="OMA" id="FMPIAGQ"/>
<evidence type="ECO:0000256" key="2">
    <source>
        <dbReference type="ARBA" id="ARBA00022448"/>
    </source>
</evidence>
<dbReference type="Proteomes" id="UP000887568">
    <property type="component" value="Unplaced"/>
</dbReference>
<dbReference type="SUPFAM" id="SSF103473">
    <property type="entry name" value="MFS general substrate transporter"/>
    <property type="match status" value="1"/>
</dbReference>
<dbReference type="InterPro" id="IPR011701">
    <property type="entry name" value="MFS"/>
</dbReference>
<keyword evidence="4 6" id="KW-1133">Transmembrane helix</keyword>
<dbReference type="Gene3D" id="1.20.1250.20">
    <property type="entry name" value="MFS general substrate transporter like domains"/>
    <property type="match status" value="1"/>
</dbReference>
<evidence type="ECO:0000256" key="4">
    <source>
        <dbReference type="ARBA" id="ARBA00022989"/>
    </source>
</evidence>
<feature type="transmembrane region" description="Helical" evidence="6">
    <location>
        <begin position="76"/>
        <end position="94"/>
    </location>
</feature>
<dbReference type="RefSeq" id="XP_038051589.1">
    <property type="nucleotide sequence ID" value="XM_038195661.1"/>
</dbReference>
<evidence type="ECO:0000256" key="1">
    <source>
        <dbReference type="ARBA" id="ARBA00004141"/>
    </source>
</evidence>
<dbReference type="GO" id="GO:0016020">
    <property type="term" value="C:membrane"/>
    <property type="evidence" value="ECO:0007669"/>
    <property type="project" value="UniProtKB-SubCell"/>
</dbReference>
<name>A0A913ZJS0_PATMI</name>
<reference evidence="7" key="1">
    <citation type="submission" date="2022-11" db="UniProtKB">
        <authorList>
            <consortium name="EnsemblMetazoa"/>
        </authorList>
    </citation>
    <scope>IDENTIFICATION</scope>
</reference>